<proteinExistence type="predicted"/>
<evidence type="ECO:0000313" key="3">
    <source>
        <dbReference type="Proteomes" id="UP000184428"/>
    </source>
</evidence>
<dbReference type="AlphaFoldDB" id="A0A1M7V0X3"/>
<dbReference type="EMBL" id="FRDM01000066">
    <property type="protein sequence ID" value="SHN88903.1"/>
    <property type="molecule type" value="Genomic_DNA"/>
</dbReference>
<name>A0A1M7V0X3_9ACTN</name>
<gene>
    <name evidence="2" type="ORF">SAMN05660350_04894</name>
</gene>
<dbReference type="Proteomes" id="UP000184428">
    <property type="component" value="Unassembled WGS sequence"/>
</dbReference>
<accession>A0A1M7V0X3</accession>
<evidence type="ECO:0000313" key="2">
    <source>
        <dbReference type="EMBL" id="SHN88903.1"/>
    </source>
</evidence>
<protein>
    <recommendedName>
        <fullName evidence="1">Transposase DDE domain-containing protein</fullName>
    </recommendedName>
</protein>
<sequence length="65" mass="7083">MQTLALNGHEAGRWEPKRLGLRLLSIAGRLATTGRRTWLHLARPAPFTGLALDGLRRLDALTAPG</sequence>
<organism evidence="2 3">
    <name type="scientific">Geodermatophilus obscurus</name>
    <dbReference type="NCBI Taxonomy" id="1861"/>
    <lineage>
        <taxon>Bacteria</taxon>
        <taxon>Bacillati</taxon>
        <taxon>Actinomycetota</taxon>
        <taxon>Actinomycetes</taxon>
        <taxon>Geodermatophilales</taxon>
        <taxon>Geodermatophilaceae</taxon>
        <taxon>Geodermatophilus</taxon>
    </lineage>
</organism>
<reference evidence="2 3" key="1">
    <citation type="submission" date="2016-12" db="EMBL/GenBank/DDBJ databases">
        <authorList>
            <person name="Song W.-J."/>
            <person name="Kurnit D.M."/>
        </authorList>
    </citation>
    <scope>NUCLEOTIDE SEQUENCE [LARGE SCALE GENOMIC DNA]</scope>
    <source>
        <strain evidence="2 3">DSM 43162</strain>
    </source>
</reference>
<dbReference type="Pfam" id="PF13701">
    <property type="entry name" value="DDE_Tnp_1_4"/>
    <property type="match status" value="1"/>
</dbReference>
<evidence type="ECO:0000259" key="1">
    <source>
        <dbReference type="Pfam" id="PF13701"/>
    </source>
</evidence>
<dbReference type="InterPro" id="IPR025668">
    <property type="entry name" value="Tnp_DDE_dom"/>
</dbReference>
<feature type="domain" description="Transposase DDE" evidence="1">
    <location>
        <begin position="1"/>
        <end position="61"/>
    </location>
</feature>